<dbReference type="SUPFAM" id="SSF48208">
    <property type="entry name" value="Six-hairpin glycosidases"/>
    <property type="match status" value="1"/>
</dbReference>
<dbReference type="GO" id="GO:0005975">
    <property type="term" value="P:carbohydrate metabolic process"/>
    <property type="evidence" value="ECO:0007669"/>
    <property type="project" value="InterPro"/>
</dbReference>
<evidence type="ECO:0000313" key="3">
    <source>
        <dbReference type="Proteomes" id="UP000184097"/>
    </source>
</evidence>
<evidence type="ECO:0000259" key="1">
    <source>
        <dbReference type="Pfam" id="PF22422"/>
    </source>
</evidence>
<accession>A0A1M7RQ87</accession>
<dbReference type="InterPro" id="IPR054491">
    <property type="entry name" value="MGH1-like_GH"/>
</dbReference>
<dbReference type="Proteomes" id="UP000184097">
    <property type="component" value="Unassembled WGS sequence"/>
</dbReference>
<organism evidence="2 3">
    <name type="scientific">Butyrivibrio hungatei DSM 14810</name>
    <dbReference type="NCBI Taxonomy" id="1121132"/>
    <lineage>
        <taxon>Bacteria</taxon>
        <taxon>Bacillati</taxon>
        <taxon>Bacillota</taxon>
        <taxon>Clostridia</taxon>
        <taxon>Lachnospirales</taxon>
        <taxon>Lachnospiraceae</taxon>
        <taxon>Butyrivibrio</taxon>
    </lineage>
</organism>
<proteinExistence type="predicted"/>
<dbReference type="InterPro" id="IPR008928">
    <property type="entry name" value="6-hairpin_glycosidase_sf"/>
</dbReference>
<feature type="domain" description="Mannosylglycerate hydrolase MGH1-like glycoside hydrolase" evidence="1">
    <location>
        <begin position="66"/>
        <end position="363"/>
    </location>
</feature>
<dbReference type="AlphaFoldDB" id="A0A1M7RQ87"/>
<dbReference type="Pfam" id="PF22422">
    <property type="entry name" value="MGH1-like_GH"/>
    <property type="match status" value="1"/>
</dbReference>
<dbReference type="EMBL" id="FRDH01000003">
    <property type="protein sequence ID" value="SHN48537.1"/>
    <property type="molecule type" value="Genomic_DNA"/>
</dbReference>
<dbReference type="RefSeq" id="WP_072700070.1">
    <property type="nucleotide sequence ID" value="NZ_FRDH01000003.1"/>
</dbReference>
<dbReference type="InterPro" id="IPR012341">
    <property type="entry name" value="6hp_glycosidase-like_sf"/>
</dbReference>
<reference evidence="2 3" key="1">
    <citation type="submission" date="2016-12" db="EMBL/GenBank/DDBJ databases">
        <authorList>
            <person name="Song W.-J."/>
            <person name="Kurnit D.M."/>
        </authorList>
    </citation>
    <scope>NUCLEOTIDE SEQUENCE [LARGE SCALE GENOMIC DNA]</scope>
    <source>
        <strain evidence="2 3">DSM 14810</strain>
    </source>
</reference>
<sequence>MGETKVVFKISDRLLQKLFDSAEAKCRQNIKSFAGKKVLIEGGGYNKVWIETQPMGGAMYGKRDLEVAYNNQKIFMDNQRSDGRLPGSIEYTGDKLIPQYDKFQGFCFPGPALDVYYMTGKDPAFLDQLYEVLKKYDEYLWKYRDSDSDGCLESWCKYDTGEDNAVRYGDAPDYWEDETAPQGYEVVPMASMDFMSYSYAARDTMAEIARIKGNMELYTLHRKEADSLQVRIREILWDDKKGAFFDRDNKHKQMEALIHNNLRMMYWKSMTIEDARRFVEEHLLNEKEFWTPMPLPSVSISDPLYRNDEINNWSGQAQALTYQRAIIALENYGYYGLIPKLGRKLFEAIGEECIFVQQYDPITMKPSLIGVEGEQDAYGPAMLAVLEYISRMYGVVLSRDRLIWSSVKDYTGYYEQHMNGHVYRIEHIKDKAYAFIDDRQICCFDRGVRLETDMNGKELCRYNGL</sequence>
<name>A0A1M7RQ87_9FIRM</name>
<protein>
    <submittedName>
        <fullName evidence="2">Trehalase</fullName>
    </submittedName>
</protein>
<dbReference type="Gene3D" id="1.50.10.10">
    <property type="match status" value="1"/>
</dbReference>
<gene>
    <name evidence="2" type="ORF">SAMN02745247_00077</name>
</gene>
<evidence type="ECO:0000313" key="2">
    <source>
        <dbReference type="EMBL" id="SHN48537.1"/>
    </source>
</evidence>